<dbReference type="Proteomes" id="UP001607303">
    <property type="component" value="Unassembled WGS sequence"/>
</dbReference>
<evidence type="ECO:0000313" key="2">
    <source>
        <dbReference type="EMBL" id="KAL2747760.1"/>
    </source>
</evidence>
<reference evidence="2 3" key="1">
    <citation type="journal article" date="2024" name="Ann. Entomol. Soc. Am.">
        <title>Genomic analyses of the southern and eastern yellowjacket wasps (Hymenoptera: Vespidae) reveal evolutionary signatures of social life.</title>
        <authorList>
            <person name="Catto M.A."/>
            <person name="Caine P.B."/>
            <person name="Orr S.E."/>
            <person name="Hunt B.G."/>
            <person name="Goodisman M.A.D."/>
        </authorList>
    </citation>
    <scope>NUCLEOTIDE SEQUENCE [LARGE SCALE GENOMIC DNA]</scope>
    <source>
        <strain evidence="2">232</strain>
        <tissue evidence="2">Head and thorax</tissue>
    </source>
</reference>
<feature type="transmembrane region" description="Helical" evidence="1">
    <location>
        <begin position="59"/>
        <end position="77"/>
    </location>
</feature>
<feature type="transmembrane region" description="Helical" evidence="1">
    <location>
        <begin position="20"/>
        <end position="39"/>
    </location>
</feature>
<evidence type="ECO:0000313" key="3">
    <source>
        <dbReference type="Proteomes" id="UP001607303"/>
    </source>
</evidence>
<keyword evidence="3" id="KW-1185">Reference proteome</keyword>
<keyword evidence="1" id="KW-1133">Transmembrane helix</keyword>
<sequence>MPVTFVSSVQLLINSQSKLHSFFFILLIQILSKLVINPVKTTTKAFTIIHFILSERQRFLPFMLLFILIIKYAYKYLYKLNENNIENTFKK</sequence>
<proteinExistence type="predicted"/>
<keyword evidence="1" id="KW-0472">Membrane</keyword>
<dbReference type="AlphaFoldDB" id="A0ABD2CSY0"/>
<keyword evidence="1" id="KW-0812">Transmembrane</keyword>
<dbReference type="EMBL" id="JAYRBN010000035">
    <property type="protein sequence ID" value="KAL2747760.1"/>
    <property type="molecule type" value="Genomic_DNA"/>
</dbReference>
<comment type="caution">
    <text evidence="2">The sequence shown here is derived from an EMBL/GenBank/DDBJ whole genome shotgun (WGS) entry which is preliminary data.</text>
</comment>
<accession>A0ABD2CSY0</accession>
<gene>
    <name evidence="2" type="ORF">V1477_004452</name>
</gene>
<organism evidence="2 3">
    <name type="scientific">Vespula maculifrons</name>
    <name type="common">Eastern yellow jacket</name>
    <name type="synonym">Wasp</name>
    <dbReference type="NCBI Taxonomy" id="7453"/>
    <lineage>
        <taxon>Eukaryota</taxon>
        <taxon>Metazoa</taxon>
        <taxon>Ecdysozoa</taxon>
        <taxon>Arthropoda</taxon>
        <taxon>Hexapoda</taxon>
        <taxon>Insecta</taxon>
        <taxon>Pterygota</taxon>
        <taxon>Neoptera</taxon>
        <taxon>Endopterygota</taxon>
        <taxon>Hymenoptera</taxon>
        <taxon>Apocrita</taxon>
        <taxon>Aculeata</taxon>
        <taxon>Vespoidea</taxon>
        <taxon>Vespidae</taxon>
        <taxon>Vespinae</taxon>
        <taxon>Vespula</taxon>
    </lineage>
</organism>
<protein>
    <submittedName>
        <fullName evidence="2">Uncharacterized protein</fullName>
    </submittedName>
</protein>
<name>A0ABD2CSY0_VESMC</name>
<evidence type="ECO:0000256" key="1">
    <source>
        <dbReference type="SAM" id="Phobius"/>
    </source>
</evidence>